<gene>
    <name evidence="2" type="ORF">HELGO_WM3007</name>
</gene>
<evidence type="ECO:0008006" key="3">
    <source>
        <dbReference type="Google" id="ProtNLM"/>
    </source>
</evidence>
<feature type="signal peptide" evidence="1">
    <location>
        <begin position="1"/>
        <end position="21"/>
    </location>
</feature>
<evidence type="ECO:0000313" key="2">
    <source>
        <dbReference type="EMBL" id="CAA6805506.1"/>
    </source>
</evidence>
<name>A0A6S6SK83_9BACT</name>
<dbReference type="EMBL" id="CACVAS010000036">
    <property type="protein sequence ID" value="CAA6805506.1"/>
    <property type="molecule type" value="Genomic_DNA"/>
</dbReference>
<dbReference type="Pfam" id="PF06940">
    <property type="entry name" value="DUF1287"/>
    <property type="match status" value="1"/>
</dbReference>
<organism evidence="2">
    <name type="scientific">uncultured Sulfurovum sp</name>
    <dbReference type="NCBI Taxonomy" id="269237"/>
    <lineage>
        <taxon>Bacteria</taxon>
        <taxon>Pseudomonadati</taxon>
        <taxon>Campylobacterota</taxon>
        <taxon>Epsilonproteobacteria</taxon>
        <taxon>Campylobacterales</taxon>
        <taxon>Sulfurovaceae</taxon>
        <taxon>Sulfurovum</taxon>
        <taxon>environmental samples</taxon>
    </lineage>
</organism>
<feature type="chain" id="PRO_5027560527" description="DUF1287 domain-containing protein" evidence="1">
    <location>
        <begin position="22"/>
        <end position="189"/>
    </location>
</feature>
<dbReference type="InterPro" id="IPR009706">
    <property type="entry name" value="DUF1287"/>
</dbReference>
<dbReference type="AlphaFoldDB" id="A0A6S6SK83"/>
<proteinExistence type="predicted"/>
<evidence type="ECO:0000256" key="1">
    <source>
        <dbReference type="SAM" id="SignalP"/>
    </source>
</evidence>
<keyword evidence="1" id="KW-0732">Signal</keyword>
<protein>
    <recommendedName>
        <fullName evidence="3">DUF1287 domain-containing protein</fullName>
    </recommendedName>
</protein>
<reference evidence="2" key="1">
    <citation type="submission" date="2020-01" db="EMBL/GenBank/DDBJ databases">
        <authorList>
            <person name="Meier V. D."/>
            <person name="Meier V D."/>
        </authorList>
    </citation>
    <scope>NUCLEOTIDE SEQUENCE</scope>
    <source>
        <strain evidence="2">HLG_WM_MAG_01</strain>
    </source>
</reference>
<accession>A0A6S6SK83</accession>
<sequence>MKGLDLKFIFVILLLSASLFATTNDTFIKSAQNQIGKTLTYNPEYRTLKYPMGDIPLSKGVCTDVVVRAFRGVKIDLQERIYKDKGKTPERYKGLYYTDKLDPNIDHRRVKNIQAYLLSRGYRVKDAFKPGDIVVWKLKGKKKILDHIGICSHNRNEHGDPLIIHNIGRGAVEEDVLRAYEIVDHFRVF</sequence>